<protein>
    <recommendedName>
        <fullName evidence="3">SGNH hydrolase-type esterase domain-containing protein</fullName>
    </recommendedName>
</protein>
<dbReference type="Proteomes" id="UP000034894">
    <property type="component" value="Unassembled WGS sequence"/>
</dbReference>
<dbReference type="SUPFAM" id="SSF52266">
    <property type="entry name" value="SGNH hydrolase"/>
    <property type="match status" value="1"/>
</dbReference>
<reference evidence="1 2" key="1">
    <citation type="journal article" date="2015" name="Nature">
        <title>rRNA introns, odd ribosomes, and small enigmatic genomes across a large radiation of phyla.</title>
        <authorList>
            <person name="Brown C.T."/>
            <person name="Hug L.A."/>
            <person name="Thomas B.C."/>
            <person name="Sharon I."/>
            <person name="Castelle C.J."/>
            <person name="Singh A."/>
            <person name="Wilkins M.J."/>
            <person name="Williams K.H."/>
            <person name="Banfield J.F."/>
        </authorList>
    </citation>
    <scope>NUCLEOTIDE SEQUENCE [LARGE SCALE GENOMIC DNA]</scope>
</reference>
<name>A0A0G1FTT6_9BACT</name>
<dbReference type="CDD" id="cd00229">
    <property type="entry name" value="SGNH_hydrolase"/>
    <property type="match status" value="1"/>
</dbReference>
<dbReference type="InterPro" id="IPR036514">
    <property type="entry name" value="SGNH_hydro_sf"/>
</dbReference>
<comment type="caution">
    <text evidence="1">The sequence shown here is derived from an EMBL/GenBank/DDBJ whole genome shotgun (WGS) entry which is preliminary data.</text>
</comment>
<dbReference type="STRING" id="1618443.UV73_C0002G0135"/>
<accession>A0A0G1FTT6</accession>
<evidence type="ECO:0008006" key="3">
    <source>
        <dbReference type="Google" id="ProtNLM"/>
    </source>
</evidence>
<gene>
    <name evidence="1" type="ORF">UV73_C0002G0135</name>
</gene>
<evidence type="ECO:0000313" key="2">
    <source>
        <dbReference type="Proteomes" id="UP000034894"/>
    </source>
</evidence>
<dbReference type="EMBL" id="LCFP01000002">
    <property type="protein sequence ID" value="KKS98421.1"/>
    <property type="molecule type" value="Genomic_DNA"/>
</dbReference>
<dbReference type="AlphaFoldDB" id="A0A0G1FTT6"/>
<dbReference type="Gene3D" id="3.40.50.1110">
    <property type="entry name" value="SGNH hydrolase"/>
    <property type="match status" value="1"/>
</dbReference>
<sequence>MKKKSAKYFFRLLLFSASFILPLLIAEIFYRNHAVRIIKGENNKFHLSEGDADTPFLVTESARGRRLIPNANIIIRNHPFSEYDNISVMTNSLGFRDEEITGKKENEFRILVLGDSIVLGDYLPVEKVFVSRIEHYLNQKQNSVNYQVINASVADIGIKEEIDLLEESGLSTKPDIVAVAFYLNDGRPPWGFPGDSENKSLLRRYSYLVQAIYREFLIRQWISIKGIDKAKWVSLLNNKIKDGWIDDRREFMELVAAAELDWGSAWKDETWSLIGDQFKRLNRLSQNHGFKVLIAAFPVKYQVEADFLENFPQTKLADLTGKYGFTYLDLLPLLRKNKDRELFYDHCHPREFANDLIGNELAQFMTEKYGFPDNNPPVFDPGSN</sequence>
<proteinExistence type="predicted"/>
<evidence type="ECO:0000313" key="1">
    <source>
        <dbReference type="EMBL" id="KKS98421.1"/>
    </source>
</evidence>
<organism evidence="1 2">
    <name type="scientific">Candidatus Gottesmanbacteria bacterium GW2011_GWA2_43_14</name>
    <dbReference type="NCBI Taxonomy" id="1618443"/>
    <lineage>
        <taxon>Bacteria</taxon>
        <taxon>Candidatus Gottesmaniibacteriota</taxon>
    </lineage>
</organism>